<dbReference type="Gene3D" id="2.130.10.10">
    <property type="entry name" value="YVTN repeat-like/Quinoprotein amine dehydrogenase"/>
    <property type="match status" value="1"/>
</dbReference>
<evidence type="ECO:0000313" key="3">
    <source>
        <dbReference type="EMBL" id="XDQ39334.1"/>
    </source>
</evidence>
<evidence type="ECO:0000256" key="2">
    <source>
        <dbReference type="SAM" id="MobiDB-lite"/>
    </source>
</evidence>
<gene>
    <name evidence="3" type="ORF">AB5J49_41625</name>
</gene>
<dbReference type="InterPro" id="IPR001680">
    <property type="entry name" value="WD40_rpt"/>
</dbReference>
<accession>A0AB39QE56</accession>
<dbReference type="PROSITE" id="PS50082">
    <property type="entry name" value="WD_REPEATS_2"/>
    <property type="match status" value="1"/>
</dbReference>
<keyword evidence="1" id="KW-0853">WD repeat</keyword>
<dbReference type="AlphaFoldDB" id="A0AB39QE56"/>
<organism evidence="3">
    <name type="scientific">Streptomyces sp. R28</name>
    <dbReference type="NCBI Taxonomy" id="3238628"/>
    <lineage>
        <taxon>Bacteria</taxon>
        <taxon>Bacillati</taxon>
        <taxon>Actinomycetota</taxon>
        <taxon>Actinomycetes</taxon>
        <taxon>Kitasatosporales</taxon>
        <taxon>Streptomycetaceae</taxon>
        <taxon>Streptomyces</taxon>
    </lineage>
</organism>
<dbReference type="InterPro" id="IPR011047">
    <property type="entry name" value="Quinoprotein_ADH-like_sf"/>
</dbReference>
<sequence>MVENEDPAPSVFSGVVRPLIVHAVDRDQRDVASGKTHVPLIGHSDNVYSLAFGPDGRSLAIGSIDLTAPLRHVVLPEPSAASRRSAGRGPRPHPGSTDGVSAGPGRWRIA</sequence>
<reference evidence="3" key="1">
    <citation type="submission" date="2024-07" db="EMBL/GenBank/DDBJ databases">
        <authorList>
            <person name="Yu S.T."/>
        </authorList>
    </citation>
    <scope>NUCLEOTIDE SEQUENCE</scope>
    <source>
        <strain evidence="3">R28</strain>
    </source>
</reference>
<dbReference type="RefSeq" id="WP_369174058.1">
    <property type="nucleotide sequence ID" value="NZ_CP163439.1"/>
</dbReference>
<name>A0AB39QE56_9ACTN</name>
<proteinExistence type="predicted"/>
<feature type="compositionally biased region" description="Low complexity" evidence="2">
    <location>
        <begin position="78"/>
        <end position="89"/>
    </location>
</feature>
<feature type="region of interest" description="Disordered" evidence="2">
    <location>
        <begin position="77"/>
        <end position="110"/>
    </location>
</feature>
<dbReference type="SUPFAM" id="SSF50998">
    <property type="entry name" value="Quinoprotein alcohol dehydrogenase-like"/>
    <property type="match status" value="1"/>
</dbReference>
<dbReference type="EMBL" id="CP163439">
    <property type="protein sequence ID" value="XDQ39334.1"/>
    <property type="molecule type" value="Genomic_DNA"/>
</dbReference>
<evidence type="ECO:0000256" key="1">
    <source>
        <dbReference type="PROSITE-ProRule" id="PRU00221"/>
    </source>
</evidence>
<dbReference type="InterPro" id="IPR015943">
    <property type="entry name" value="WD40/YVTN_repeat-like_dom_sf"/>
</dbReference>
<protein>
    <submittedName>
        <fullName evidence="3">Uncharacterized protein</fullName>
    </submittedName>
</protein>
<feature type="repeat" description="WD" evidence="1">
    <location>
        <begin position="40"/>
        <end position="65"/>
    </location>
</feature>